<feature type="compositionally biased region" description="Low complexity" evidence="1">
    <location>
        <begin position="30"/>
        <end position="45"/>
    </location>
</feature>
<feature type="region of interest" description="Disordered" evidence="1">
    <location>
        <begin position="28"/>
        <end position="76"/>
    </location>
</feature>
<name>A0A848DLC1_9PSEU</name>
<dbReference type="AlphaFoldDB" id="A0A848DLC1"/>
<keyword evidence="3" id="KW-1185">Reference proteome</keyword>
<dbReference type="Proteomes" id="UP000586918">
    <property type="component" value="Unassembled WGS sequence"/>
</dbReference>
<gene>
    <name evidence="2" type="ORF">HF519_18425</name>
</gene>
<feature type="region of interest" description="Disordered" evidence="1">
    <location>
        <begin position="95"/>
        <end position="147"/>
    </location>
</feature>
<comment type="caution">
    <text evidence="2">The sequence shown here is derived from an EMBL/GenBank/DDBJ whole genome shotgun (WGS) entry which is preliminary data.</text>
</comment>
<dbReference type="RefSeq" id="WP_169414209.1">
    <property type="nucleotide sequence ID" value="NZ_JAAXKZ010000071.1"/>
</dbReference>
<proteinExistence type="predicted"/>
<dbReference type="EMBL" id="JAAXKZ010000071">
    <property type="protein sequence ID" value="NMH93512.1"/>
    <property type="molecule type" value="Genomic_DNA"/>
</dbReference>
<evidence type="ECO:0000313" key="2">
    <source>
        <dbReference type="EMBL" id="NMH93512.1"/>
    </source>
</evidence>
<organism evidence="2 3">
    <name type="scientific">Pseudonocardia bannensis</name>
    <dbReference type="NCBI Taxonomy" id="630973"/>
    <lineage>
        <taxon>Bacteria</taxon>
        <taxon>Bacillati</taxon>
        <taxon>Actinomycetota</taxon>
        <taxon>Actinomycetes</taxon>
        <taxon>Pseudonocardiales</taxon>
        <taxon>Pseudonocardiaceae</taxon>
        <taxon>Pseudonocardia</taxon>
    </lineage>
</organism>
<reference evidence="2 3" key="1">
    <citation type="submission" date="2020-04" db="EMBL/GenBank/DDBJ databases">
        <authorList>
            <person name="Klaysubun C."/>
            <person name="Duangmal K."/>
            <person name="Lipun K."/>
        </authorList>
    </citation>
    <scope>NUCLEOTIDE SEQUENCE [LARGE SCALE GENOMIC DNA]</scope>
    <source>
        <strain evidence="2 3">DSM 45300</strain>
    </source>
</reference>
<protein>
    <submittedName>
        <fullName evidence="2">Uncharacterized protein</fullName>
    </submittedName>
</protein>
<evidence type="ECO:0000313" key="3">
    <source>
        <dbReference type="Proteomes" id="UP000586918"/>
    </source>
</evidence>
<feature type="compositionally biased region" description="Basic and acidic residues" evidence="1">
    <location>
        <begin position="46"/>
        <end position="76"/>
    </location>
</feature>
<feature type="compositionally biased region" description="Low complexity" evidence="1">
    <location>
        <begin position="95"/>
        <end position="105"/>
    </location>
</feature>
<sequence>MDRVGLESVIGLGFPARDARLEARLRDGAEAAGHTAAAETAQARAGGHERDAAHERTTPDVPDTVEREDLTGQDHARVEDNLAAGERAIAAEARGAASAAAARAEVTFTPGDTPAADNRVAPQRVPAGARPVRTRQNTASPERGRSR</sequence>
<evidence type="ECO:0000256" key="1">
    <source>
        <dbReference type="SAM" id="MobiDB-lite"/>
    </source>
</evidence>
<accession>A0A848DLC1</accession>